<keyword evidence="3" id="KW-1185">Reference proteome</keyword>
<dbReference type="EMBL" id="LVLJ01000379">
    <property type="protein sequence ID" value="OAE34571.1"/>
    <property type="molecule type" value="Genomic_DNA"/>
</dbReference>
<dbReference type="AlphaFoldDB" id="A0A176WPL8"/>
<name>A0A176WPL8_MARPO</name>
<dbReference type="Proteomes" id="UP000077202">
    <property type="component" value="Unassembled WGS sequence"/>
</dbReference>
<reference evidence="2" key="1">
    <citation type="submission" date="2016-03" db="EMBL/GenBank/DDBJ databases">
        <title>Mechanisms controlling the formation of the plant cell surface in tip-growing cells are functionally conserved among land plants.</title>
        <authorList>
            <person name="Honkanen S."/>
            <person name="Jones V.A."/>
            <person name="Morieri G."/>
            <person name="Champion C."/>
            <person name="Hetherington A.J."/>
            <person name="Kelly S."/>
            <person name="Saint-Marcoux D."/>
            <person name="Proust H."/>
            <person name="Prescott H."/>
            <person name="Dolan L."/>
        </authorList>
    </citation>
    <scope>NUCLEOTIDE SEQUENCE [LARGE SCALE GENOMIC DNA]</scope>
    <source>
        <tissue evidence="2">Whole gametophyte</tissue>
    </source>
</reference>
<protein>
    <submittedName>
        <fullName evidence="2">Uncharacterized protein</fullName>
    </submittedName>
</protein>
<evidence type="ECO:0000313" key="3">
    <source>
        <dbReference type="Proteomes" id="UP000077202"/>
    </source>
</evidence>
<feature type="compositionally biased region" description="Basic and acidic residues" evidence="1">
    <location>
        <begin position="79"/>
        <end position="95"/>
    </location>
</feature>
<gene>
    <name evidence="2" type="ORF">AXG93_1487s1170</name>
</gene>
<accession>A0A176WPL8</accession>
<feature type="compositionally biased region" description="Gly residues" evidence="1">
    <location>
        <begin position="126"/>
        <end position="136"/>
    </location>
</feature>
<feature type="region of interest" description="Disordered" evidence="1">
    <location>
        <begin position="45"/>
        <end position="147"/>
    </location>
</feature>
<feature type="compositionally biased region" description="Basic and acidic residues" evidence="1">
    <location>
        <begin position="107"/>
        <end position="123"/>
    </location>
</feature>
<organism evidence="2 3">
    <name type="scientific">Marchantia polymorpha subsp. ruderalis</name>
    <dbReference type="NCBI Taxonomy" id="1480154"/>
    <lineage>
        <taxon>Eukaryota</taxon>
        <taxon>Viridiplantae</taxon>
        <taxon>Streptophyta</taxon>
        <taxon>Embryophyta</taxon>
        <taxon>Marchantiophyta</taxon>
        <taxon>Marchantiopsida</taxon>
        <taxon>Marchantiidae</taxon>
        <taxon>Marchantiales</taxon>
        <taxon>Marchantiaceae</taxon>
        <taxon>Marchantia</taxon>
    </lineage>
</organism>
<evidence type="ECO:0000313" key="2">
    <source>
        <dbReference type="EMBL" id="OAE34571.1"/>
    </source>
</evidence>
<evidence type="ECO:0000256" key="1">
    <source>
        <dbReference type="SAM" id="MobiDB-lite"/>
    </source>
</evidence>
<sequence>MPSILQAPSINSINCRATAKISSIPFPGTKIGVLLTLSHPTPQDLVLGEAADGETSEEMGIRKEAGREANAGGSSGGEGRSEGRKEGRPGDNGGEKRKKQPWPGEVSGRREVEEKGGKGEGRRRGGGGGGRGGEGKGTQNLEVRRSR</sequence>
<comment type="caution">
    <text evidence="2">The sequence shown here is derived from an EMBL/GenBank/DDBJ whole genome shotgun (WGS) entry which is preliminary data.</text>
</comment>
<proteinExistence type="predicted"/>